<protein>
    <submittedName>
        <fullName evidence="2">Uncharacterized protein</fullName>
    </submittedName>
</protein>
<dbReference type="EMBL" id="CACRZD030000011">
    <property type="protein sequence ID" value="CAA6668584.1"/>
    <property type="molecule type" value="Genomic_DNA"/>
</dbReference>
<name>A0A7I8JEJ9_SPIIN</name>
<accession>A0A7I8JEJ9</accession>
<keyword evidence="1" id="KW-0472">Membrane</keyword>
<evidence type="ECO:0000256" key="1">
    <source>
        <dbReference type="SAM" id="Phobius"/>
    </source>
</evidence>
<evidence type="ECO:0000313" key="3">
    <source>
        <dbReference type="Proteomes" id="UP001189122"/>
    </source>
</evidence>
<proteinExistence type="predicted"/>
<dbReference type="EMBL" id="LR743598">
    <property type="protein sequence ID" value="CAA2629340.1"/>
    <property type="molecule type" value="Genomic_DNA"/>
</dbReference>
<organism evidence="2">
    <name type="scientific">Spirodela intermedia</name>
    <name type="common">Intermediate duckweed</name>
    <dbReference type="NCBI Taxonomy" id="51605"/>
    <lineage>
        <taxon>Eukaryota</taxon>
        <taxon>Viridiplantae</taxon>
        <taxon>Streptophyta</taxon>
        <taxon>Embryophyta</taxon>
        <taxon>Tracheophyta</taxon>
        <taxon>Spermatophyta</taxon>
        <taxon>Magnoliopsida</taxon>
        <taxon>Liliopsida</taxon>
        <taxon>Araceae</taxon>
        <taxon>Lemnoideae</taxon>
        <taxon>Spirodela</taxon>
    </lineage>
</organism>
<keyword evidence="1" id="KW-0812">Transmembrane</keyword>
<feature type="transmembrane region" description="Helical" evidence="1">
    <location>
        <begin position="7"/>
        <end position="26"/>
    </location>
</feature>
<dbReference type="AlphaFoldDB" id="A0A7I8JEJ9"/>
<feature type="transmembrane region" description="Helical" evidence="1">
    <location>
        <begin position="32"/>
        <end position="60"/>
    </location>
</feature>
<keyword evidence="1" id="KW-1133">Transmembrane helix</keyword>
<gene>
    <name evidence="2" type="ORF">SI7747_11014978</name>
</gene>
<keyword evidence="3" id="KW-1185">Reference proteome</keyword>
<dbReference type="Proteomes" id="UP001189122">
    <property type="component" value="Unassembled WGS sequence"/>
</dbReference>
<evidence type="ECO:0000313" key="2">
    <source>
        <dbReference type="EMBL" id="CAA2629340.1"/>
    </source>
</evidence>
<reference evidence="2 3" key="1">
    <citation type="submission" date="2019-12" db="EMBL/GenBank/DDBJ databases">
        <authorList>
            <person name="Scholz U."/>
            <person name="Mascher M."/>
            <person name="Fiebig A."/>
        </authorList>
    </citation>
    <scope>NUCLEOTIDE SEQUENCE</scope>
</reference>
<sequence length="63" mass="7172">MGQCKQFIQPILLVPDCCIIVDLFFFSSFDKVFILLLTSSLVLLHMNVISNCFIPFAVWLSTT</sequence>